<feature type="transmembrane region" description="Helical" evidence="8">
    <location>
        <begin position="18"/>
        <end position="39"/>
    </location>
</feature>
<evidence type="ECO:0000256" key="3">
    <source>
        <dbReference type="ARBA" id="ARBA00022679"/>
    </source>
</evidence>
<evidence type="ECO:0000256" key="6">
    <source>
        <dbReference type="ARBA" id="ARBA00023316"/>
    </source>
</evidence>
<dbReference type="InterPro" id="IPR005490">
    <property type="entry name" value="LD_TPept_cat_dom"/>
</dbReference>
<feature type="domain" description="L,D-TPase catalytic" evidence="9">
    <location>
        <begin position="56"/>
        <end position="192"/>
    </location>
</feature>
<dbReference type="EMBL" id="JBDLOB010000008">
    <property type="protein sequence ID" value="MEN8626629.1"/>
    <property type="molecule type" value="Genomic_DNA"/>
</dbReference>
<comment type="pathway">
    <text evidence="1 7">Cell wall biogenesis; peptidoglycan biosynthesis.</text>
</comment>
<protein>
    <submittedName>
        <fullName evidence="10">L,D-transpeptidase family protein</fullName>
    </submittedName>
</protein>
<dbReference type="Gene3D" id="2.40.440.10">
    <property type="entry name" value="L,D-transpeptidase catalytic domain-like"/>
    <property type="match status" value="1"/>
</dbReference>
<evidence type="ECO:0000256" key="1">
    <source>
        <dbReference type="ARBA" id="ARBA00004752"/>
    </source>
</evidence>
<reference evidence="10 11" key="1">
    <citation type="submission" date="2024-05" db="EMBL/GenBank/DDBJ databases">
        <title>Genome sequencing of Marine Estuary Bacteria, Pseudoalteromonas distincta strain FA, Psychrobacter proteolyticus strain EA, and Shewanella baltica strain CA.</title>
        <authorList>
            <person name="Dieffenbach S.A."/>
            <person name="Maclea K.S."/>
        </authorList>
    </citation>
    <scope>NUCLEOTIDE SEQUENCE [LARGE SCALE GENOMIC DNA]</scope>
    <source>
        <strain evidence="10 11">EA</strain>
    </source>
</reference>
<dbReference type="PROSITE" id="PS52029">
    <property type="entry name" value="LD_TPASE"/>
    <property type="match status" value="1"/>
</dbReference>
<dbReference type="InterPro" id="IPR038063">
    <property type="entry name" value="Transpep_catalytic_dom"/>
</dbReference>
<accession>A0ABV0D834</accession>
<evidence type="ECO:0000256" key="2">
    <source>
        <dbReference type="ARBA" id="ARBA00005992"/>
    </source>
</evidence>
<evidence type="ECO:0000313" key="11">
    <source>
        <dbReference type="Proteomes" id="UP001414441"/>
    </source>
</evidence>
<evidence type="ECO:0000256" key="4">
    <source>
        <dbReference type="ARBA" id="ARBA00022960"/>
    </source>
</evidence>
<keyword evidence="8" id="KW-1133">Transmembrane helix</keyword>
<evidence type="ECO:0000256" key="7">
    <source>
        <dbReference type="PROSITE-ProRule" id="PRU01373"/>
    </source>
</evidence>
<dbReference type="RefSeq" id="WP_347163798.1">
    <property type="nucleotide sequence ID" value="NZ_JBDLOB010000008.1"/>
</dbReference>
<dbReference type="PANTHER" id="PTHR36699">
    <property type="entry name" value="LD-TRANSPEPTIDASE"/>
    <property type="match status" value="1"/>
</dbReference>
<gene>
    <name evidence="10" type="ORF">ABFV72_11475</name>
</gene>
<keyword evidence="11" id="KW-1185">Reference proteome</keyword>
<feature type="active site" description="Nucleophile" evidence="7">
    <location>
        <position position="168"/>
    </location>
</feature>
<keyword evidence="8" id="KW-0472">Membrane</keyword>
<keyword evidence="4 7" id="KW-0133">Cell shape</keyword>
<feature type="active site" description="Proton donor/acceptor" evidence="7">
    <location>
        <position position="146"/>
    </location>
</feature>
<dbReference type="Pfam" id="PF03734">
    <property type="entry name" value="YkuD"/>
    <property type="match status" value="1"/>
</dbReference>
<sequence>MPFFYKKSYLSNEQRTPWLPIIIGLSLAAIVSTSAIAYVKSTSKAKSPIPPSIIIDRVFVDKSDRVLKLMSDGKAIRSYRIALGGNPTGHKQQEGDQRTPVGVYTLEYKNENSIAHRSIHISYPNAADRAYAKKLGVNAGGNIMIHGQMNGFGYLGWLNQRRDWTDGCIAVTNDEMDEIMATVILGTPIEIVE</sequence>
<dbReference type="Proteomes" id="UP001414441">
    <property type="component" value="Unassembled WGS sequence"/>
</dbReference>
<evidence type="ECO:0000256" key="8">
    <source>
        <dbReference type="SAM" id="Phobius"/>
    </source>
</evidence>
<dbReference type="PANTHER" id="PTHR36699:SF1">
    <property type="entry name" value="L,D-TRANSPEPTIDASE YAFK-RELATED"/>
    <property type="match status" value="1"/>
</dbReference>
<comment type="similarity">
    <text evidence="2">Belongs to the YkuD family.</text>
</comment>
<evidence type="ECO:0000259" key="9">
    <source>
        <dbReference type="PROSITE" id="PS52029"/>
    </source>
</evidence>
<organism evidence="10 11">
    <name type="scientific">Psychrobacter proteolyticus</name>
    <dbReference type="NCBI Taxonomy" id="147825"/>
    <lineage>
        <taxon>Bacteria</taxon>
        <taxon>Pseudomonadati</taxon>
        <taxon>Pseudomonadota</taxon>
        <taxon>Gammaproteobacteria</taxon>
        <taxon>Moraxellales</taxon>
        <taxon>Moraxellaceae</taxon>
        <taxon>Psychrobacter</taxon>
    </lineage>
</organism>
<dbReference type="SUPFAM" id="SSF141523">
    <property type="entry name" value="L,D-transpeptidase catalytic domain-like"/>
    <property type="match status" value="1"/>
</dbReference>
<keyword evidence="3" id="KW-0808">Transferase</keyword>
<keyword evidence="8" id="KW-0812">Transmembrane</keyword>
<keyword evidence="5 7" id="KW-0573">Peptidoglycan synthesis</keyword>
<evidence type="ECO:0000256" key="5">
    <source>
        <dbReference type="ARBA" id="ARBA00022984"/>
    </source>
</evidence>
<proteinExistence type="inferred from homology"/>
<comment type="caution">
    <text evidence="10">The sequence shown here is derived from an EMBL/GenBank/DDBJ whole genome shotgun (WGS) entry which is preliminary data.</text>
</comment>
<keyword evidence="6 7" id="KW-0961">Cell wall biogenesis/degradation</keyword>
<name>A0ABV0D834_9GAMM</name>
<evidence type="ECO:0000313" key="10">
    <source>
        <dbReference type="EMBL" id="MEN8626629.1"/>
    </source>
</evidence>
<dbReference type="CDD" id="cd16913">
    <property type="entry name" value="YkuD_like"/>
    <property type="match status" value="1"/>
</dbReference>